<dbReference type="Proteomes" id="UP000030653">
    <property type="component" value="Unassembled WGS sequence"/>
</dbReference>
<evidence type="ECO:0000256" key="3">
    <source>
        <dbReference type="ARBA" id="ARBA00023204"/>
    </source>
</evidence>
<feature type="compositionally biased region" description="Polar residues" evidence="5">
    <location>
        <begin position="203"/>
        <end position="216"/>
    </location>
</feature>
<protein>
    <recommendedName>
        <fullName evidence="6">XLF-like N-terminal domain-containing protein</fullName>
    </recommendedName>
</protein>
<keyword evidence="4" id="KW-0539">Nucleus</keyword>
<evidence type="ECO:0000313" key="7">
    <source>
        <dbReference type="EMBL" id="EJU00556.1"/>
    </source>
</evidence>
<evidence type="ECO:0000256" key="4">
    <source>
        <dbReference type="ARBA" id="ARBA00023242"/>
    </source>
</evidence>
<organism evidence="7 8">
    <name type="scientific">Dacryopinax primogenitus (strain DJM 731)</name>
    <name type="common">Brown rot fungus</name>
    <dbReference type="NCBI Taxonomy" id="1858805"/>
    <lineage>
        <taxon>Eukaryota</taxon>
        <taxon>Fungi</taxon>
        <taxon>Dikarya</taxon>
        <taxon>Basidiomycota</taxon>
        <taxon>Agaricomycotina</taxon>
        <taxon>Dacrymycetes</taxon>
        <taxon>Dacrymycetales</taxon>
        <taxon>Dacrymycetaceae</taxon>
        <taxon>Dacryopinax</taxon>
    </lineage>
</organism>
<dbReference type="InterPro" id="IPR015381">
    <property type="entry name" value="XLF-like_N"/>
</dbReference>
<proteinExistence type="predicted"/>
<dbReference type="CDD" id="cd22285">
    <property type="entry name" value="HD_XLF_N"/>
    <property type="match status" value="1"/>
</dbReference>
<feature type="domain" description="XLF-like N-terminal" evidence="6">
    <location>
        <begin position="16"/>
        <end position="127"/>
    </location>
</feature>
<dbReference type="GO" id="GO:0005634">
    <property type="term" value="C:nucleus"/>
    <property type="evidence" value="ECO:0007669"/>
    <property type="project" value="UniProtKB-SubCell"/>
</dbReference>
<feature type="compositionally biased region" description="Basic and acidic residues" evidence="5">
    <location>
        <begin position="399"/>
        <end position="424"/>
    </location>
</feature>
<feature type="region of interest" description="Disordered" evidence="5">
    <location>
        <begin position="203"/>
        <end position="424"/>
    </location>
</feature>
<feature type="compositionally biased region" description="Acidic residues" evidence="5">
    <location>
        <begin position="329"/>
        <end position="354"/>
    </location>
</feature>
<evidence type="ECO:0000256" key="1">
    <source>
        <dbReference type="ARBA" id="ARBA00004123"/>
    </source>
</evidence>
<reference evidence="7 8" key="1">
    <citation type="journal article" date="2012" name="Science">
        <title>The Paleozoic origin of enzymatic lignin decomposition reconstructed from 31 fungal genomes.</title>
        <authorList>
            <person name="Floudas D."/>
            <person name="Binder M."/>
            <person name="Riley R."/>
            <person name="Barry K."/>
            <person name="Blanchette R.A."/>
            <person name="Henrissat B."/>
            <person name="Martinez A.T."/>
            <person name="Otillar R."/>
            <person name="Spatafora J.W."/>
            <person name="Yadav J.S."/>
            <person name="Aerts A."/>
            <person name="Benoit I."/>
            <person name="Boyd A."/>
            <person name="Carlson A."/>
            <person name="Copeland A."/>
            <person name="Coutinho P.M."/>
            <person name="de Vries R.P."/>
            <person name="Ferreira P."/>
            <person name="Findley K."/>
            <person name="Foster B."/>
            <person name="Gaskell J."/>
            <person name="Glotzer D."/>
            <person name="Gorecki P."/>
            <person name="Heitman J."/>
            <person name="Hesse C."/>
            <person name="Hori C."/>
            <person name="Igarashi K."/>
            <person name="Jurgens J.A."/>
            <person name="Kallen N."/>
            <person name="Kersten P."/>
            <person name="Kohler A."/>
            <person name="Kuees U."/>
            <person name="Kumar T.K.A."/>
            <person name="Kuo A."/>
            <person name="LaButti K."/>
            <person name="Larrondo L.F."/>
            <person name="Lindquist E."/>
            <person name="Ling A."/>
            <person name="Lombard V."/>
            <person name="Lucas S."/>
            <person name="Lundell T."/>
            <person name="Martin R."/>
            <person name="McLaughlin D.J."/>
            <person name="Morgenstern I."/>
            <person name="Morin E."/>
            <person name="Murat C."/>
            <person name="Nagy L.G."/>
            <person name="Nolan M."/>
            <person name="Ohm R.A."/>
            <person name="Patyshakuliyeva A."/>
            <person name="Rokas A."/>
            <person name="Ruiz-Duenas F.J."/>
            <person name="Sabat G."/>
            <person name="Salamov A."/>
            <person name="Samejima M."/>
            <person name="Schmutz J."/>
            <person name="Slot J.C."/>
            <person name="St John F."/>
            <person name="Stenlid J."/>
            <person name="Sun H."/>
            <person name="Sun S."/>
            <person name="Syed K."/>
            <person name="Tsang A."/>
            <person name="Wiebenga A."/>
            <person name="Young D."/>
            <person name="Pisabarro A."/>
            <person name="Eastwood D.C."/>
            <person name="Martin F."/>
            <person name="Cullen D."/>
            <person name="Grigoriev I.V."/>
            <person name="Hibbett D.S."/>
        </authorList>
    </citation>
    <scope>NUCLEOTIDE SEQUENCE [LARGE SCALE GENOMIC DNA]</scope>
    <source>
        <strain evidence="7 8">DJM-731 SS1</strain>
    </source>
</reference>
<keyword evidence="3" id="KW-0234">DNA repair</keyword>
<dbReference type="HOGENOM" id="CLU_618237_0_0_1"/>
<dbReference type="Gene3D" id="2.170.210.10">
    <property type="entry name" value="DNA double-strand break repair and VJ recombination XRCC4, N-terminal"/>
    <property type="match status" value="1"/>
</dbReference>
<dbReference type="AlphaFoldDB" id="M5FST0"/>
<keyword evidence="2" id="KW-0227">DNA damage</keyword>
<evidence type="ECO:0000256" key="2">
    <source>
        <dbReference type="ARBA" id="ARBA00022763"/>
    </source>
</evidence>
<dbReference type="InterPro" id="IPR038051">
    <property type="entry name" value="XRCC4-like_N_sf"/>
</dbReference>
<keyword evidence="8" id="KW-1185">Reference proteome</keyword>
<dbReference type="GeneID" id="63683753"/>
<dbReference type="RefSeq" id="XP_040627453.1">
    <property type="nucleotide sequence ID" value="XM_040768691.1"/>
</dbReference>
<dbReference type="GO" id="GO:0006303">
    <property type="term" value="P:double-strand break repair via nonhomologous end joining"/>
    <property type="evidence" value="ECO:0007669"/>
    <property type="project" value="UniProtKB-ARBA"/>
</dbReference>
<accession>M5FST0</accession>
<feature type="compositionally biased region" description="Basic residues" evidence="5">
    <location>
        <begin position="384"/>
        <end position="398"/>
    </location>
</feature>
<comment type="subcellular location">
    <subcellularLocation>
        <location evidence="1">Nucleus</location>
    </subcellularLocation>
</comment>
<dbReference type="Pfam" id="PF09302">
    <property type="entry name" value="XLF"/>
    <property type="match status" value="1"/>
</dbReference>
<evidence type="ECO:0000256" key="5">
    <source>
        <dbReference type="SAM" id="MobiDB-lite"/>
    </source>
</evidence>
<evidence type="ECO:0000259" key="6">
    <source>
        <dbReference type="Pfam" id="PF09302"/>
    </source>
</evidence>
<gene>
    <name evidence="7" type="ORF">DACRYDRAFT_108625</name>
</gene>
<sequence>MEFGENHEEALLHSTWQAIVDDESSTPYLFKFSCLNDDKFCCLLLTDTKRVWVEAMAWRHILRRAKRLHIIEEDVQECLPEHILHPLITLHSLSSADSLTPTFPPTTQADLLLRLSGDAFTWEWELEALPRAKGAELLSGQFIMPLLNWSGYVLDNYMEGITSEHQIRQLERDLDASGRTAKRHLHKMVRSVVRQPLFTTSLRRLTESGSGSSTKSAIFRSPEDEPRPRSGGPSPPAAPTPSGASRAREAGRRSHSQAVSVKEETPVLKAEPSSPAGPSGPSGQGSETSSPNAIKKEEEEEEEEEKKVVVGSETETEDEDEDHVVKGEQEDEDENKGDVKMEEEDADADEDEEEAWKRRSRVKREAEEEENGFDLPPSQSTRSGTRRKRASPSRKRGRRQVEGDKDVEMEVPVLKEESEEEKPVVKKEIFVPKSRVQVKRTKY</sequence>
<evidence type="ECO:0000313" key="8">
    <source>
        <dbReference type="Proteomes" id="UP000030653"/>
    </source>
</evidence>
<name>M5FST0_DACPD</name>
<feature type="compositionally biased region" description="Low complexity" evidence="5">
    <location>
        <begin position="272"/>
        <end position="291"/>
    </location>
</feature>
<dbReference type="EMBL" id="JH795866">
    <property type="protein sequence ID" value="EJU00556.1"/>
    <property type="molecule type" value="Genomic_DNA"/>
</dbReference>
<dbReference type="OrthoDB" id="3184250at2759"/>